<dbReference type="Pfam" id="PF01327">
    <property type="entry name" value="Pep_deformylase"/>
    <property type="match status" value="1"/>
</dbReference>
<evidence type="ECO:0000313" key="3">
    <source>
        <dbReference type="Proteomes" id="UP000030361"/>
    </source>
</evidence>
<dbReference type="eggNOG" id="COG0242">
    <property type="taxonomic scope" value="Bacteria"/>
</dbReference>
<comment type="similarity">
    <text evidence="1">Belongs to the polypeptide deformylase family.</text>
</comment>
<name>A0A1S6QI48_9LACO</name>
<protein>
    <submittedName>
        <fullName evidence="2">Peptide deformylase</fullName>
    </submittedName>
</protein>
<dbReference type="RefSeq" id="WP_035167735.1">
    <property type="nucleotide sequence ID" value="NZ_CP018906.1"/>
</dbReference>
<dbReference type="CDD" id="cd00487">
    <property type="entry name" value="Pep_deformylase"/>
    <property type="match status" value="1"/>
</dbReference>
<dbReference type="SUPFAM" id="SSF56420">
    <property type="entry name" value="Peptide deformylase"/>
    <property type="match status" value="1"/>
</dbReference>
<dbReference type="InterPro" id="IPR036821">
    <property type="entry name" value="Peptide_deformylase_sf"/>
</dbReference>
<dbReference type="GO" id="GO:0042586">
    <property type="term" value="F:peptide deformylase activity"/>
    <property type="evidence" value="ECO:0007669"/>
    <property type="project" value="InterPro"/>
</dbReference>
<proteinExistence type="inferred from homology"/>
<dbReference type="Gene3D" id="3.90.45.10">
    <property type="entry name" value="Peptide deformylase"/>
    <property type="match status" value="1"/>
</dbReference>
<dbReference type="KEGG" id="lcu:PL11_004755"/>
<dbReference type="OrthoDB" id="9784988at2"/>
<evidence type="ECO:0000256" key="1">
    <source>
        <dbReference type="ARBA" id="ARBA00010759"/>
    </source>
</evidence>
<sequence>MKQNIISDQAFLAQPSQPVTPADKQHVTDLIDTIKANSDRAVGLAANMIGVQKQIIVFQLGIMSVPMLNPKIISKTGKYVTTEGCLSLPGERETTRYSTITVRYQDQNFKQHTQEFTDFTAQIIQHEVDHCNGIII</sequence>
<dbReference type="NCBIfam" id="NF006670">
    <property type="entry name" value="PRK09218.1"/>
    <property type="match status" value="1"/>
</dbReference>
<accession>A0A1S6QI48</accession>
<dbReference type="AlphaFoldDB" id="A0A1S6QI48"/>
<evidence type="ECO:0000313" key="2">
    <source>
        <dbReference type="EMBL" id="AQW21282.1"/>
    </source>
</evidence>
<reference evidence="2 3" key="1">
    <citation type="journal article" date="2015" name="Genome Announc.">
        <title>Genome Sequence of Lactobacillus curieae CCTCC M 2011381T, a Novel Producer of Gamma-aminobutyric Acid.</title>
        <authorList>
            <person name="Wang Y."/>
            <person name="Wang Y."/>
            <person name="Lang C."/>
            <person name="Wei D."/>
            <person name="Xu P."/>
            <person name="Xie J."/>
        </authorList>
    </citation>
    <scope>NUCLEOTIDE SEQUENCE [LARGE SCALE GENOMIC DNA]</scope>
    <source>
        <strain evidence="2 3">CCTCC M 2011381</strain>
    </source>
</reference>
<gene>
    <name evidence="2" type="ORF">PL11_004755</name>
</gene>
<dbReference type="Proteomes" id="UP000030361">
    <property type="component" value="Chromosome"/>
</dbReference>
<dbReference type="PANTHER" id="PTHR10458">
    <property type="entry name" value="PEPTIDE DEFORMYLASE"/>
    <property type="match status" value="1"/>
</dbReference>
<keyword evidence="3" id="KW-1185">Reference proteome</keyword>
<dbReference type="EMBL" id="CP018906">
    <property type="protein sequence ID" value="AQW21282.1"/>
    <property type="molecule type" value="Genomic_DNA"/>
</dbReference>
<organism evidence="2 3">
    <name type="scientific">Lentilactobacillus curieae</name>
    <dbReference type="NCBI Taxonomy" id="1138822"/>
    <lineage>
        <taxon>Bacteria</taxon>
        <taxon>Bacillati</taxon>
        <taxon>Bacillota</taxon>
        <taxon>Bacilli</taxon>
        <taxon>Lactobacillales</taxon>
        <taxon>Lactobacillaceae</taxon>
        <taxon>Lentilactobacillus</taxon>
    </lineage>
</organism>
<dbReference type="PIRSF" id="PIRSF004749">
    <property type="entry name" value="Pep_def"/>
    <property type="match status" value="1"/>
</dbReference>
<dbReference type="PRINTS" id="PR01576">
    <property type="entry name" value="PDEFORMYLASE"/>
</dbReference>
<dbReference type="InterPro" id="IPR023635">
    <property type="entry name" value="Peptide_deformylase"/>
</dbReference>
<dbReference type="PANTHER" id="PTHR10458:SF22">
    <property type="entry name" value="PEPTIDE DEFORMYLASE"/>
    <property type="match status" value="1"/>
</dbReference>